<organism evidence="1 2">
    <name type="scientific">Persea americana</name>
    <name type="common">Avocado</name>
    <dbReference type="NCBI Taxonomy" id="3435"/>
    <lineage>
        <taxon>Eukaryota</taxon>
        <taxon>Viridiplantae</taxon>
        <taxon>Streptophyta</taxon>
        <taxon>Embryophyta</taxon>
        <taxon>Tracheophyta</taxon>
        <taxon>Spermatophyta</taxon>
        <taxon>Magnoliopsida</taxon>
        <taxon>Magnoliidae</taxon>
        <taxon>Laurales</taxon>
        <taxon>Lauraceae</taxon>
        <taxon>Persea</taxon>
    </lineage>
</organism>
<dbReference type="EMBL" id="CM056811">
    <property type="protein sequence ID" value="KAJ8638426.1"/>
    <property type="molecule type" value="Genomic_DNA"/>
</dbReference>
<proteinExistence type="predicted"/>
<keyword evidence="2" id="KW-1185">Reference proteome</keyword>
<sequence length="166" mass="18113">MKARSSRSGCRVGLEGEEIQIRRNSRRWVHIVGSCGECSLCTSNIEQYCSNRIFTYNGIYKDGIPTQGGFSSAIVVHHNRALARTVPFAAQIVDGKLLLVGATKPLQFDPVSVMLGRKTITGSFIGSMEETRAVGVLGREGSDVNDRGGEDGLREHCNGENGKERR</sequence>
<evidence type="ECO:0000313" key="2">
    <source>
        <dbReference type="Proteomes" id="UP001234297"/>
    </source>
</evidence>
<protein>
    <submittedName>
        <fullName evidence="1">Uncharacterized protein</fullName>
    </submittedName>
</protein>
<name>A0ACC2LY17_PERAE</name>
<accession>A0ACC2LY17</accession>
<gene>
    <name evidence="1" type="ORF">MRB53_012693</name>
</gene>
<reference evidence="1 2" key="1">
    <citation type="journal article" date="2022" name="Hortic Res">
        <title>A haplotype resolved chromosomal level avocado genome allows analysis of novel avocado genes.</title>
        <authorList>
            <person name="Nath O."/>
            <person name="Fletcher S.J."/>
            <person name="Hayward A."/>
            <person name="Shaw L.M."/>
            <person name="Masouleh A.K."/>
            <person name="Furtado A."/>
            <person name="Henry R.J."/>
            <person name="Mitter N."/>
        </authorList>
    </citation>
    <scope>NUCLEOTIDE SEQUENCE [LARGE SCALE GENOMIC DNA]</scope>
    <source>
        <strain evidence="2">cv. Hass</strain>
    </source>
</reference>
<dbReference type="Proteomes" id="UP001234297">
    <property type="component" value="Chromosome 3"/>
</dbReference>
<comment type="caution">
    <text evidence="1">The sequence shown here is derived from an EMBL/GenBank/DDBJ whole genome shotgun (WGS) entry which is preliminary data.</text>
</comment>
<evidence type="ECO:0000313" key="1">
    <source>
        <dbReference type="EMBL" id="KAJ8638426.1"/>
    </source>
</evidence>